<dbReference type="AlphaFoldDB" id="A0A9P5GZS4"/>
<keyword evidence="2" id="KW-1185">Reference proteome</keyword>
<dbReference type="OrthoDB" id="3538597at2759"/>
<dbReference type="EMBL" id="JAANBB010000496">
    <property type="protein sequence ID" value="KAF7541350.1"/>
    <property type="molecule type" value="Genomic_DNA"/>
</dbReference>
<reference evidence="1" key="1">
    <citation type="submission" date="2020-03" db="EMBL/GenBank/DDBJ databases">
        <title>Draft Genome Sequence of Cylindrodendrum hubeiense.</title>
        <authorList>
            <person name="Buettner E."/>
            <person name="Kellner H."/>
        </authorList>
    </citation>
    <scope>NUCLEOTIDE SEQUENCE</scope>
    <source>
        <strain evidence="1">IHI 201604</strain>
    </source>
</reference>
<accession>A0A9P5GZS4</accession>
<comment type="caution">
    <text evidence="1">The sequence shown here is derived from an EMBL/GenBank/DDBJ whole genome shotgun (WGS) entry which is preliminary data.</text>
</comment>
<evidence type="ECO:0000313" key="1">
    <source>
        <dbReference type="EMBL" id="KAF7541350.1"/>
    </source>
</evidence>
<proteinExistence type="predicted"/>
<name>A0A9P5GZS4_9HYPO</name>
<protein>
    <submittedName>
        <fullName evidence="1">Uncharacterized protein</fullName>
    </submittedName>
</protein>
<evidence type="ECO:0000313" key="2">
    <source>
        <dbReference type="Proteomes" id="UP000722485"/>
    </source>
</evidence>
<sequence>MPTVTRHTLRELERLSREYRIEFNTELDESEWPEAHKTTLKHIKELGTKQFSTYALDPVLAANAPWKAEIKSLAELLKEKSSRCRGQNENTWRMACEPIILARLSSEVVCGEAVGLNAIFGHREDATVRHDPEIVKKLPKTTERNIDYRVVEMWRGSILTSTGALQLLLLVDYVFDWARDVYREDIIKELRVLASGENEAASGIYTDTDIYSIRQSEVSRQIGQKGRDESSANGLFTLSISSALDGNSKHIHFSGSSVFQALKITNGSAQMRI</sequence>
<dbReference type="Proteomes" id="UP000722485">
    <property type="component" value="Unassembled WGS sequence"/>
</dbReference>
<gene>
    <name evidence="1" type="ORF">G7Z17_g11978</name>
</gene>
<organism evidence="1 2">
    <name type="scientific">Cylindrodendrum hubeiense</name>
    <dbReference type="NCBI Taxonomy" id="595255"/>
    <lineage>
        <taxon>Eukaryota</taxon>
        <taxon>Fungi</taxon>
        <taxon>Dikarya</taxon>
        <taxon>Ascomycota</taxon>
        <taxon>Pezizomycotina</taxon>
        <taxon>Sordariomycetes</taxon>
        <taxon>Hypocreomycetidae</taxon>
        <taxon>Hypocreales</taxon>
        <taxon>Nectriaceae</taxon>
        <taxon>Cylindrodendrum</taxon>
    </lineage>
</organism>